<evidence type="ECO:0008006" key="4">
    <source>
        <dbReference type="Google" id="ProtNLM"/>
    </source>
</evidence>
<proteinExistence type="predicted"/>
<feature type="transmembrane region" description="Helical" evidence="1">
    <location>
        <begin position="33"/>
        <end position="54"/>
    </location>
</feature>
<protein>
    <recommendedName>
        <fullName evidence="4">PH domain-containing protein</fullName>
    </recommendedName>
</protein>
<evidence type="ECO:0000256" key="1">
    <source>
        <dbReference type="SAM" id="Phobius"/>
    </source>
</evidence>
<keyword evidence="1" id="KW-1133">Transmembrane helix</keyword>
<keyword evidence="1" id="KW-0472">Membrane</keyword>
<name>A0A1M5SZ39_9BURK</name>
<feature type="transmembrane region" description="Helical" evidence="1">
    <location>
        <begin position="66"/>
        <end position="85"/>
    </location>
</feature>
<gene>
    <name evidence="2" type="ORF">SAMN04488135_103219</name>
</gene>
<sequence length="159" mass="17771">MIFSTQHTPSEEERSQLLEAIGPLPLRGVAWPAWIKILAWLVLGFIGLMIAHTAAGPAGKTVSPMVAGSILLCFVALVVLARYMLVSETRITHRGIEQTWISRREVAWEDIQFAKFIPLVASKRLVCFTSKGRPVVFQAGTRELQVAFARIALVYRRQK</sequence>
<reference evidence="2 3" key="1">
    <citation type="submission" date="2016-11" db="EMBL/GenBank/DDBJ databases">
        <authorList>
            <person name="Jaros S."/>
            <person name="Januszkiewicz K."/>
            <person name="Wedrychowicz H."/>
        </authorList>
    </citation>
    <scope>NUCLEOTIDE SEQUENCE [LARGE SCALE GENOMIC DNA]</scope>
    <source>
        <strain evidence="2 3">CGMCC 1.10190</strain>
    </source>
</reference>
<dbReference type="Proteomes" id="UP000184226">
    <property type="component" value="Unassembled WGS sequence"/>
</dbReference>
<keyword evidence="1" id="KW-0812">Transmembrane</keyword>
<evidence type="ECO:0000313" key="3">
    <source>
        <dbReference type="Proteomes" id="UP000184226"/>
    </source>
</evidence>
<evidence type="ECO:0000313" key="2">
    <source>
        <dbReference type="EMBL" id="SHH43443.1"/>
    </source>
</evidence>
<dbReference type="EMBL" id="FQXE01000003">
    <property type="protein sequence ID" value="SHH43443.1"/>
    <property type="molecule type" value="Genomic_DNA"/>
</dbReference>
<keyword evidence="3" id="KW-1185">Reference proteome</keyword>
<dbReference type="AlphaFoldDB" id="A0A1M5SZ39"/>
<accession>A0A1M5SZ39</accession>
<organism evidence="2 3">
    <name type="scientific">Pollutimonas bauzanensis</name>
    <dbReference type="NCBI Taxonomy" id="658167"/>
    <lineage>
        <taxon>Bacteria</taxon>
        <taxon>Pseudomonadati</taxon>
        <taxon>Pseudomonadota</taxon>
        <taxon>Betaproteobacteria</taxon>
        <taxon>Burkholderiales</taxon>
        <taxon>Alcaligenaceae</taxon>
        <taxon>Pollutimonas</taxon>
    </lineage>
</organism>
<dbReference type="STRING" id="658167.SAMN04488135_103219"/>